<evidence type="ECO:0000313" key="3">
    <source>
        <dbReference type="Proteomes" id="UP000198762"/>
    </source>
</evidence>
<gene>
    <name evidence="2" type="ORF">SAMN04487962_13312</name>
</gene>
<feature type="coiled-coil region" evidence="1">
    <location>
        <begin position="281"/>
        <end position="315"/>
    </location>
</feature>
<dbReference type="STRING" id="430453.SAMN04487962_13312"/>
<proteinExistence type="predicted"/>
<reference evidence="3" key="1">
    <citation type="submission" date="2016-10" db="EMBL/GenBank/DDBJ databases">
        <authorList>
            <person name="Varghese N."/>
            <person name="Submissions S."/>
        </authorList>
    </citation>
    <scope>NUCLEOTIDE SEQUENCE [LARGE SCALE GENOMIC DNA]</scope>
    <source>
        <strain evidence="3">CGMCC 1.6489</strain>
    </source>
</reference>
<dbReference type="Proteomes" id="UP000198762">
    <property type="component" value="Unassembled WGS sequence"/>
</dbReference>
<dbReference type="AlphaFoldDB" id="A0A1I0HQW8"/>
<evidence type="ECO:0000313" key="2">
    <source>
        <dbReference type="EMBL" id="SET86535.1"/>
    </source>
</evidence>
<accession>A0A1I0HQW8</accession>
<dbReference type="RefSeq" id="WP_091854807.1">
    <property type="nucleotide sequence ID" value="NZ_FOHZ01000033.1"/>
</dbReference>
<name>A0A1I0HQW8_9GAMM</name>
<keyword evidence="3" id="KW-1185">Reference proteome</keyword>
<keyword evidence="1" id="KW-0175">Coiled coil</keyword>
<dbReference type="EMBL" id="FOHZ01000033">
    <property type="protein sequence ID" value="SET86535.1"/>
    <property type="molecule type" value="Genomic_DNA"/>
</dbReference>
<sequence>MPRQGRVDSADELKEHEKHLMKLTLDPGFVNTLTALALGKPIARKMGRSEYIQVQEPRLPKQFAESVAKGLTIDELEKLTHSKLPGTEMLTVEGSWVPNEEGGDWRIDYGHDSEGHSGASTLFEVVDKIMPLDAHTDATGLVPITILLPRLIATDAEKLADLRMSWQFASVGACENLLTEQEERDALSLRLFSLLQAIQVAHTRIDKSQYQGGFIQSLLQTPPISDGVVPLRVGTKAAPGVKQLGQATDEIARLDGVLSSARDRLANLSLGVPGSADQQRRLRLQDRMNEQQDQKHELEAKCVNLKEELKDLLALPTQEKFYPMIHPRLYGRLGLKADEDPYRLLGFKPIKSSAREFKVMDLSKRFTEKSNDVKAYERELPHVRQALLYLLTMTGGRAITFYLQKSVERDRKRGGRLFQPTLILPRNWYDLMTAMKGSTETPVGPQMSDDSYTSKGMREDFEAALRRGYKKKQDEVLRGYIDFDEVPDDRTETFLKSEHIDGLKNESKA</sequence>
<evidence type="ECO:0000256" key="1">
    <source>
        <dbReference type="SAM" id="Coils"/>
    </source>
</evidence>
<organism evidence="2 3">
    <name type="scientific">Marinobacter segnicrescens</name>
    <dbReference type="NCBI Taxonomy" id="430453"/>
    <lineage>
        <taxon>Bacteria</taxon>
        <taxon>Pseudomonadati</taxon>
        <taxon>Pseudomonadota</taxon>
        <taxon>Gammaproteobacteria</taxon>
        <taxon>Pseudomonadales</taxon>
        <taxon>Marinobacteraceae</taxon>
        <taxon>Marinobacter</taxon>
    </lineage>
</organism>
<protein>
    <submittedName>
        <fullName evidence="2">Uncharacterized protein</fullName>
    </submittedName>
</protein>